<feature type="signal peptide" evidence="2">
    <location>
        <begin position="1"/>
        <end position="16"/>
    </location>
</feature>
<feature type="region of interest" description="Disordered" evidence="1">
    <location>
        <begin position="91"/>
        <end position="260"/>
    </location>
</feature>
<feature type="region of interest" description="Disordered" evidence="1">
    <location>
        <begin position="327"/>
        <end position="346"/>
    </location>
</feature>
<feature type="compositionally biased region" description="Polar residues" evidence="1">
    <location>
        <begin position="153"/>
        <end position="162"/>
    </location>
</feature>
<feature type="region of interest" description="Disordered" evidence="1">
    <location>
        <begin position="791"/>
        <end position="841"/>
    </location>
</feature>
<organism evidence="3 4">
    <name type="scientific">Fusarium culmorum</name>
    <dbReference type="NCBI Taxonomy" id="5516"/>
    <lineage>
        <taxon>Eukaryota</taxon>
        <taxon>Fungi</taxon>
        <taxon>Dikarya</taxon>
        <taxon>Ascomycota</taxon>
        <taxon>Pezizomycotina</taxon>
        <taxon>Sordariomycetes</taxon>
        <taxon>Hypocreomycetidae</taxon>
        <taxon>Hypocreales</taxon>
        <taxon>Nectriaceae</taxon>
        <taxon>Fusarium</taxon>
    </lineage>
</organism>
<evidence type="ECO:0000313" key="4">
    <source>
        <dbReference type="Proteomes" id="UP000663297"/>
    </source>
</evidence>
<dbReference type="Proteomes" id="UP000663297">
    <property type="component" value="Chromosome 4"/>
</dbReference>
<protein>
    <submittedName>
        <fullName evidence="3">Uncharacterized protein</fullName>
    </submittedName>
</protein>
<reference evidence="3" key="1">
    <citation type="submission" date="2020-11" db="EMBL/GenBank/DDBJ databases">
        <title>The chromosome-scale genome resource for two endophytic Fusarium species: F. culmorum and F. pseudograminearum.</title>
        <authorList>
            <person name="Yuan Z."/>
        </authorList>
    </citation>
    <scope>NUCLEOTIDE SEQUENCE</scope>
    <source>
        <strain evidence="3">Class2-1B</strain>
    </source>
</reference>
<evidence type="ECO:0000256" key="2">
    <source>
        <dbReference type="SAM" id="SignalP"/>
    </source>
</evidence>
<name>A0A7S8DEY0_FUSCU</name>
<gene>
    <name evidence="3" type="ORF">HYE67_009580</name>
</gene>
<proteinExistence type="predicted"/>
<feature type="compositionally biased region" description="Polar residues" evidence="1">
    <location>
        <begin position="133"/>
        <end position="144"/>
    </location>
</feature>
<evidence type="ECO:0000313" key="3">
    <source>
        <dbReference type="EMBL" id="QPC67349.1"/>
    </source>
</evidence>
<feature type="compositionally biased region" description="Low complexity" evidence="1">
    <location>
        <begin position="830"/>
        <end position="841"/>
    </location>
</feature>
<sequence length="1051" mass="112010">MRYSLIVALWTVGALGGPCNPAEASGSALTSGGVPDECHDEAAETSSVPVVVSLPNEDVAVETSIPTDSHDDGNSEVSVSIPATAVSQAFNGAEDTGLPSPETAPVDAGNTDVQDQPTDGQSNNNGDVPVATISGSFDENQSVTMPIPGGSNGKPTGTSSEDTQPEETKSDDGAQPTTHRDNATSKPVDDTTSKPVDNTSSGTTTSDGGDNDPVTKTQSDDIPPVTPKPETTSANNALPAPTITDFPEGLAPSTVTGHPDWVSNTWITTSDYSGPTVVPVLVGCPICGGKGSGIVLFGFPKVAGSWFKLSGLPKFKFPCIPPVCTTPPDTSENGNDDDDDENKSSSATCTEKATVADCFVACTTYTGPASSTITPECQTTCTKTHTGCDVVGTTTTSSTAACGPSGSSSCKSCQRELVAEVEPEELEEGGLERRAVQKLKDIGGCNGFNMPSFPDYPGGNLVLDNDADIIPKNSPLKDIKKWWFTTPGENCVPVLKGHLTAAEAKSHVTSKNGASIDHVYEKSMLLDFFREIIDKNGPDIRGLSDGPAQKKISCEDMKAYGGVDTNNNLLQKVFNAYPQSKDSNNKQNNPTAVRAAKYLDDMIAMDQWTNGGAKADSLVAAANDVTASTSEGDANTRIENKIDELEKLAIGVEMFSVPEALEAMARQNQRLYSRFVDMDNNAKGCMNNDAVKNGIWSFADGYKNFMASRFDGTEAWSINAAVKYAKTKIIEKVTSDLNEAPNVAGTNQDEWNAKVDTWKARLSHKAGLDDEKWGVPVPDWKWDIVAKRDGDGLSCQRPIPSETSSEEPTTFATSVRTSSDDSNTEKPSSEEMPSSTEMPSSIEMATTTTKTGPTIGQRPGWWTDAPTLSDRIRLTISTPEGSSCTKTVTESMCNQGVGVGHGQACVTHSRCEAWVNTKTTSKPSPSPTANSPKFSDNYTRCNGRDGQVSNPNAITLAAQSFCRDVVAKNKDNGYYWSNDKLEGKKLLSTGYHFKFEFSVANGCLWKADYNECMRYFQVPIDSCNRNNKGEKVGGWVKNNCITAIIDPKRGI</sequence>
<evidence type="ECO:0000256" key="1">
    <source>
        <dbReference type="SAM" id="MobiDB-lite"/>
    </source>
</evidence>
<feature type="compositionally biased region" description="Low complexity" evidence="1">
    <location>
        <begin position="197"/>
        <end position="212"/>
    </location>
</feature>
<feature type="compositionally biased region" description="Basic and acidic residues" evidence="1">
    <location>
        <begin position="166"/>
        <end position="192"/>
    </location>
</feature>
<dbReference type="EMBL" id="CP064750">
    <property type="protein sequence ID" value="QPC67349.1"/>
    <property type="molecule type" value="Genomic_DNA"/>
</dbReference>
<feature type="region of interest" description="Disordered" evidence="1">
    <location>
        <begin position="22"/>
        <end position="47"/>
    </location>
</feature>
<dbReference type="AlphaFoldDB" id="A0A7S8DEY0"/>
<feature type="compositionally biased region" description="Polar residues" evidence="1">
    <location>
        <begin position="801"/>
        <end position="821"/>
    </location>
</feature>
<accession>A0A7S8DEY0</accession>
<feature type="compositionally biased region" description="Polar residues" evidence="1">
    <location>
        <begin position="111"/>
        <end position="126"/>
    </location>
</feature>
<feature type="chain" id="PRO_5030940511" evidence="2">
    <location>
        <begin position="17"/>
        <end position="1051"/>
    </location>
</feature>
<keyword evidence="2" id="KW-0732">Signal</keyword>